<feature type="compositionally biased region" description="Basic and acidic residues" evidence="1">
    <location>
        <begin position="1"/>
        <end position="11"/>
    </location>
</feature>
<evidence type="ECO:0000313" key="3">
    <source>
        <dbReference type="Proteomes" id="UP000267821"/>
    </source>
</evidence>
<proteinExistence type="predicted"/>
<feature type="compositionally biased region" description="Polar residues" evidence="1">
    <location>
        <begin position="26"/>
        <end position="35"/>
    </location>
</feature>
<dbReference type="OrthoDB" id="5416172at2759"/>
<organism evidence="2 3">
    <name type="scientific">Terfezia boudieri ATCC MYA-4762</name>
    <dbReference type="NCBI Taxonomy" id="1051890"/>
    <lineage>
        <taxon>Eukaryota</taxon>
        <taxon>Fungi</taxon>
        <taxon>Dikarya</taxon>
        <taxon>Ascomycota</taxon>
        <taxon>Pezizomycotina</taxon>
        <taxon>Pezizomycetes</taxon>
        <taxon>Pezizales</taxon>
        <taxon>Pezizaceae</taxon>
        <taxon>Terfezia</taxon>
    </lineage>
</organism>
<feature type="region of interest" description="Disordered" evidence="1">
    <location>
        <begin position="1"/>
        <end position="40"/>
    </location>
</feature>
<gene>
    <name evidence="2" type="ORF">L211DRAFT_296656</name>
</gene>
<accession>A0A3N4LNK3</accession>
<sequence length="150" mass="16696">MSEPHDTRKNPYEGGTLTDFAVCGTTMPNESSTEYVPSCPSPKVEHVYEQVLGYQDLAGAADNSKPQPKCPDPGEYDPMTGEVVTGTGDAMPVESEMKFAGGRTWGGKEKEERIRKGRMMHKKEWEEKRSLQACTKPGEKEHSWGIKENE</sequence>
<evidence type="ECO:0000313" key="2">
    <source>
        <dbReference type="EMBL" id="RPB23109.1"/>
    </source>
</evidence>
<name>A0A3N4LNK3_9PEZI</name>
<dbReference type="InParanoid" id="A0A3N4LNK3"/>
<dbReference type="EMBL" id="ML121548">
    <property type="protein sequence ID" value="RPB23109.1"/>
    <property type="molecule type" value="Genomic_DNA"/>
</dbReference>
<dbReference type="AlphaFoldDB" id="A0A3N4LNK3"/>
<feature type="region of interest" description="Disordered" evidence="1">
    <location>
        <begin position="59"/>
        <end position="90"/>
    </location>
</feature>
<keyword evidence="3" id="KW-1185">Reference proteome</keyword>
<feature type="compositionally biased region" description="Basic and acidic residues" evidence="1">
    <location>
        <begin position="137"/>
        <end position="150"/>
    </location>
</feature>
<reference evidence="2 3" key="1">
    <citation type="journal article" date="2018" name="Nat. Ecol. Evol.">
        <title>Pezizomycetes genomes reveal the molecular basis of ectomycorrhizal truffle lifestyle.</title>
        <authorList>
            <person name="Murat C."/>
            <person name="Payen T."/>
            <person name="Noel B."/>
            <person name="Kuo A."/>
            <person name="Morin E."/>
            <person name="Chen J."/>
            <person name="Kohler A."/>
            <person name="Krizsan K."/>
            <person name="Balestrini R."/>
            <person name="Da Silva C."/>
            <person name="Montanini B."/>
            <person name="Hainaut M."/>
            <person name="Levati E."/>
            <person name="Barry K.W."/>
            <person name="Belfiori B."/>
            <person name="Cichocki N."/>
            <person name="Clum A."/>
            <person name="Dockter R.B."/>
            <person name="Fauchery L."/>
            <person name="Guy J."/>
            <person name="Iotti M."/>
            <person name="Le Tacon F."/>
            <person name="Lindquist E.A."/>
            <person name="Lipzen A."/>
            <person name="Malagnac F."/>
            <person name="Mello A."/>
            <person name="Molinier V."/>
            <person name="Miyauchi S."/>
            <person name="Poulain J."/>
            <person name="Riccioni C."/>
            <person name="Rubini A."/>
            <person name="Sitrit Y."/>
            <person name="Splivallo R."/>
            <person name="Traeger S."/>
            <person name="Wang M."/>
            <person name="Zifcakova L."/>
            <person name="Wipf D."/>
            <person name="Zambonelli A."/>
            <person name="Paolocci F."/>
            <person name="Nowrousian M."/>
            <person name="Ottonello S."/>
            <person name="Baldrian P."/>
            <person name="Spatafora J.W."/>
            <person name="Henrissat B."/>
            <person name="Nagy L.G."/>
            <person name="Aury J.M."/>
            <person name="Wincker P."/>
            <person name="Grigoriev I.V."/>
            <person name="Bonfante P."/>
            <person name="Martin F.M."/>
        </authorList>
    </citation>
    <scope>NUCLEOTIDE SEQUENCE [LARGE SCALE GENOMIC DNA]</scope>
    <source>
        <strain evidence="2 3">ATCC MYA-4762</strain>
    </source>
</reference>
<evidence type="ECO:0000256" key="1">
    <source>
        <dbReference type="SAM" id="MobiDB-lite"/>
    </source>
</evidence>
<protein>
    <submittedName>
        <fullName evidence="2">Uncharacterized protein</fullName>
    </submittedName>
</protein>
<dbReference type="Proteomes" id="UP000267821">
    <property type="component" value="Unassembled WGS sequence"/>
</dbReference>
<feature type="region of interest" description="Disordered" evidence="1">
    <location>
        <begin position="117"/>
        <end position="150"/>
    </location>
</feature>